<evidence type="ECO:0000256" key="5">
    <source>
        <dbReference type="ARBA" id="ARBA00022692"/>
    </source>
</evidence>
<dbReference type="GO" id="GO:0005886">
    <property type="term" value="C:plasma membrane"/>
    <property type="evidence" value="ECO:0007669"/>
    <property type="project" value="UniProtKB-SubCell"/>
</dbReference>
<proteinExistence type="predicted"/>
<evidence type="ECO:0000256" key="10">
    <source>
        <dbReference type="SAM" id="Phobius"/>
    </source>
</evidence>
<evidence type="ECO:0000256" key="6">
    <source>
        <dbReference type="ARBA" id="ARBA00022927"/>
    </source>
</evidence>
<feature type="compositionally biased region" description="Pro residues" evidence="9">
    <location>
        <begin position="74"/>
        <end position="90"/>
    </location>
</feature>
<evidence type="ECO:0000259" key="11">
    <source>
        <dbReference type="Pfam" id="PF11356"/>
    </source>
</evidence>
<evidence type="ECO:0000256" key="7">
    <source>
        <dbReference type="ARBA" id="ARBA00022989"/>
    </source>
</evidence>
<keyword evidence="3" id="KW-1003">Cell membrane</keyword>
<sequence>MDITNQRRTMNALAIMLLVGAGGVGYWAVSDVSETDGLGATKTMPSVIVTDEDATVKVPLSTDVALRSLRSPLYDPPAPTPRPVPVKPPPPPAVPRPVAVPKLGLILVGTIIDPNGSVAIISDAEGKFDIKAIGEELDLTPAGVTIDGIESERVMLSYQGSESTVRLQRSEPSANSNGGGNLRPNGRRRNQ</sequence>
<protein>
    <recommendedName>
        <fullName evidence="11">Type II secretion system protein GspC N-terminal domain-containing protein</fullName>
    </recommendedName>
</protein>
<keyword evidence="4" id="KW-0997">Cell inner membrane</keyword>
<comment type="subcellular location">
    <subcellularLocation>
        <location evidence="1">Cell inner membrane</location>
    </subcellularLocation>
</comment>
<feature type="transmembrane region" description="Helical" evidence="10">
    <location>
        <begin position="12"/>
        <end position="29"/>
    </location>
</feature>
<reference evidence="12 13" key="1">
    <citation type="submission" date="2019-02" db="EMBL/GenBank/DDBJ databases">
        <title>Deep-cultivation of Planctomycetes and their phenomic and genomic characterization uncovers novel biology.</title>
        <authorList>
            <person name="Wiegand S."/>
            <person name="Jogler M."/>
            <person name="Boedeker C."/>
            <person name="Pinto D."/>
            <person name="Vollmers J."/>
            <person name="Rivas-Marin E."/>
            <person name="Kohn T."/>
            <person name="Peeters S.H."/>
            <person name="Heuer A."/>
            <person name="Rast P."/>
            <person name="Oberbeckmann S."/>
            <person name="Bunk B."/>
            <person name="Jeske O."/>
            <person name="Meyerdierks A."/>
            <person name="Storesund J.E."/>
            <person name="Kallscheuer N."/>
            <person name="Luecker S."/>
            <person name="Lage O.M."/>
            <person name="Pohl T."/>
            <person name="Merkel B.J."/>
            <person name="Hornburger P."/>
            <person name="Mueller R.-W."/>
            <person name="Bruemmer F."/>
            <person name="Labrenz M."/>
            <person name="Spormann A.M."/>
            <person name="Op Den Camp H."/>
            <person name="Overmann J."/>
            <person name="Amann R."/>
            <person name="Jetten M.S.M."/>
            <person name="Mascher T."/>
            <person name="Medema M.H."/>
            <person name="Devos D.P."/>
            <person name="Kaster A.-K."/>
            <person name="Ovreas L."/>
            <person name="Rohde M."/>
            <person name="Galperin M.Y."/>
            <person name="Jogler C."/>
        </authorList>
    </citation>
    <scope>NUCLEOTIDE SEQUENCE [LARGE SCALE GENOMIC DNA]</scope>
    <source>
        <strain evidence="12 13">Poly59</strain>
    </source>
</reference>
<keyword evidence="5 10" id="KW-0812">Transmembrane</keyword>
<dbReference type="GO" id="GO:0015031">
    <property type="term" value="P:protein transport"/>
    <property type="evidence" value="ECO:0007669"/>
    <property type="project" value="UniProtKB-KW"/>
</dbReference>
<evidence type="ECO:0000256" key="4">
    <source>
        <dbReference type="ARBA" id="ARBA00022519"/>
    </source>
</evidence>
<feature type="compositionally biased region" description="Polar residues" evidence="9">
    <location>
        <begin position="161"/>
        <end position="176"/>
    </location>
</feature>
<evidence type="ECO:0000256" key="2">
    <source>
        <dbReference type="ARBA" id="ARBA00022448"/>
    </source>
</evidence>
<name>A0A5C6F9K3_9BACT</name>
<dbReference type="Pfam" id="PF11356">
    <property type="entry name" value="T2SSC"/>
    <property type="match status" value="1"/>
</dbReference>
<feature type="domain" description="Type II secretion system protein GspC N-terminal" evidence="11">
    <location>
        <begin position="94"/>
        <end position="166"/>
    </location>
</feature>
<keyword evidence="6" id="KW-0653">Protein transport</keyword>
<evidence type="ECO:0000256" key="9">
    <source>
        <dbReference type="SAM" id="MobiDB-lite"/>
    </source>
</evidence>
<comment type="caution">
    <text evidence="12">The sequence shown here is derived from an EMBL/GenBank/DDBJ whole genome shotgun (WGS) entry which is preliminary data.</text>
</comment>
<evidence type="ECO:0000313" key="13">
    <source>
        <dbReference type="Proteomes" id="UP000317977"/>
    </source>
</evidence>
<dbReference type="RefSeq" id="WP_146532879.1">
    <property type="nucleotide sequence ID" value="NZ_SJPX01000001.1"/>
</dbReference>
<evidence type="ECO:0000256" key="3">
    <source>
        <dbReference type="ARBA" id="ARBA00022475"/>
    </source>
</evidence>
<feature type="region of interest" description="Disordered" evidence="9">
    <location>
        <begin position="161"/>
        <end position="191"/>
    </location>
</feature>
<dbReference type="AlphaFoldDB" id="A0A5C6F9K3"/>
<dbReference type="Gene3D" id="2.30.30.830">
    <property type="match status" value="1"/>
</dbReference>
<keyword evidence="7 10" id="KW-1133">Transmembrane helix</keyword>
<feature type="region of interest" description="Disordered" evidence="9">
    <location>
        <begin position="71"/>
        <end position="90"/>
    </location>
</feature>
<organism evidence="12 13">
    <name type="scientific">Rubripirellula reticaptiva</name>
    <dbReference type="NCBI Taxonomy" id="2528013"/>
    <lineage>
        <taxon>Bacteria</taxon>
        <taxon>Pseudomonadati</taxon>
        <taxon>Planctomycetota</taxon>
        <taxon>Planctomycetia</taxon>
        <taxon>Pirellulales</taxon>
        <taxon>Pirellulaceae</taxon>
        <taxon>Rubripirellula</taxon>
    </lineage>
</organism>
<gene>
    <name evidence="12" type="ORF">Poly59_10040</name>
</gene>
<accession>A0A5C6F9K3</accession>
<evidence type="ECO:0000256" key="8">
    <source>
        <dbReference type="ARBA" id="ARBA00023136"/>
    </source>
</evidence>
<dbReference type="OrthoDB" id="270333at2"/>
<dbReference type="Proteomes" id="UP000317977">
    <property type="component" value="Unassembled WGS sequence"/>
</dbReference>
<dbReference type="EMBL" id="SJPX01000001">
    <property type="protein sequence ID" value="TWU58095.1"/>
    <property type="molecule type" value="Genomic_DNA"/>
</dbReference>
<keyword evidence="8 10" id="KW-0472">Membrane</keyword>
<evidence type="ECO:0000256" key="1">
    <source>
        <dbReference type="ARBA" id="ARBA00004533"/>
    </source>
</evidence>
<keyword evidence="2" id="KW-0813">Transport</keyword>
<evidence type="ECO:0000313" key="12">
    <source>
        <dbReference type="EMBL" id="TWU58095.1"/>
    </source>
</evidence>
<keyword evidence="13" id="KW-1185">Reference proteome</keyword>
<dbReference type="InterPro" id="IPR024961">
    <property type="entry name" value="T2SS_GspC_N"/>
</dbReference>